<comment type="cofactor">
    <cofactor evidence="2">
        <name>Zn(2+)</name>
        <dbReference type="ChEBI" id="CHEBI:29105"/>
    </cofactor>
</comment>
<dbReference type="Pfam" id="PF09296">
    <property type="entry name" value="NUDIX-like"/>
    <property type="match status" value="1"/>
</dbReference>
<evidence type="ECO:0000256" key="9">
    <source>
        <dbReference type="ARBA" id="ARBA00023679"/>
    </source>
</evidence>
<comment type="similarity">
    <text evidence="3">Belongs to the Nudix hydrolase family. NudC subfamily.</text>
</comment>
<evidence type="ECO:0000256" key="10">
    <source>
        <dbReference type="RuleBase" id="RU003476"/>
    </source>
</evidence>
<evidence type="ECO:0000256" key="7">
    <source>
        <dbReference type="ARBA" id="ARBA00022842"/>
    </source>
</evidence>
<keyword evidence="13" id="KW-1185">Reference proteome</keyword>
<dbReference type="InterPro" id="IPR020476">
    <property type="entry name" value="Nudix_hydrolase"/>
</dbReference>
<dbReference type="InterPro" id="IPR000086">
    <property type="entry name" value="NUDIX_hydrolase_dom"/>
</dbReference>
<dbReference type="EMBL" id="JAVDRD010000006">
    <property type="protein sequence ID" value="MDR6511742.1"/>
    <property type="molecule type" value="Genomic_DNA"/>
</dbReference>
<dbReference type="NCBIfam" id="NF001299">
    <property type="entry name" value="PRK00241.1"/>
    <property type="match status" value="1"/>
</dbReference>
<dbReference type="InterPro" id="IPR020084">
    <property type="entry name" value="NUDIX_hydrolase_CS"/>
</dbReference>
<name>A0ABU1MNY2_9SPHN</name>
<evidence type="ECO:0000256" key="8">
    <source>
        <dbReference type="ARBA" id="ARBA00023027"/>
    </source>
</evidence>
<evidence type="ECO:0000259" key="11">
    <source>
        <dbReference type="PROSITE" id="PS51462"/>
    </source>
</evidence>
<reference evidence="12 13" key="1">
    <citation type="submission" date="2023-07" db="EMBL/GenBank/DDBJ databases">
        <title>Sorghum-associated microbial communities from plants grown in Nebraska, USA.</title>
        <authorList>
            <person name="Schachtman D."/>
        </authorList>
    </citation>
    <scope>NUCLEOTIDE SEQUENCE [LARGE SCALE GENOMIC DNA]</scope>
    <source>
        <strain evidence="12 13">DS1027</strain>
    </source>
</reference>
<dbReference type="Pfam" id="PF09297">
    <property type="entry name" value="Zn_ribbon_NUD"/>
    <property type="match status" value="1"/>
</dbReference>
<protein>
    <recommendedName>
        <fullName evidence="4">NAD(+) diphosphatase</fullName>
        <ecNumber evidence="4">3.6.1.22</ecNumber>
    </recommendedName>
</protein>
<evidence type="ECO:0000256" key="5">
    <source>
        <dbReference type="ARBA" id="ARBA00022723"/>
    </source>
</evidence>
<dbReference type="RefSeq" id="WP_179562361.1">
    <property type="nucleotide sequence ID" value="NZ_JAVDRD010000006.1"/>
</dbReference>
<accession>A0ABU1MNY2</accession>
<evidence type="ECO:0000256" key="3">
    <source>
        <dbReference type="ARBA" id="ARBA00009595"/>
    </source>
</evidence>
<dbReference type="GO" id="GO:0016787">
    <property type="term" value="F:hydrolase activity"/>
    <property type="evidence" value="ECO:0007669"/>
    <property type="project" value="UniProtKB-KW"/>
</dbReference>
<organism evidence="12 13">
    <name type="scientific">Novosphingobium capsulatum</name>
    <dbReference type="NCBI Taxonomy" id="13688"/>
    <lineage>
        <taxon>Bacteria</taxon>
        <taxon>Pseudomonadati</taxon>
        <taxon>Pseudomonadota</taxon>
        <taxon>Alphaproteobacteria</taxon>
        <taxon>Sphingomonadales</taxon>
        <taxon>Sphingomonadaceae</taxon>
        <taxon>Novosphingobium</taxon>
    </lineage>
</organism>
<keyword evidence="5" id="KW-0479">Metal-binding</keyword>
<dbReference type="CDD" id="cd03429">
    <property type="entry name" value="NUDIX_NADH_pyrophosphatase_Nudt13"/>
    <property type="match status" value="1"/>
</dbReference>
<evidence type="ECO:0000256" key="6">
    <source>
        <dbReference type="ARBA" id="ARBA00022801"/>
    </source>
</evidence>
<dbReference type="Proteomes" id="UP001184150">
    <property type="component" value="Unassembled WGS sequence"/>
</dbReference>
<comment type="caution">
    <text evidence="12">The sequence shown here is derived from an EMBL/GenBank/DDBJ whole genome shotgun (WGS) entry which is preliminary data.</text>
</comment>
<comment type="catalytic activity">
    <reaction evidence="9">
        <text>a 5'-end NAD(+)-phospho-ribonucleoside in mRNA + H2O = a 5'-end phospho-adenosine-phospho-ribonucleoside in mRNA + beta-nicotinamide D-ribonucleotide + 2 H(+)</text>
        <dbReference type="Rhea" id="RHEA:60876"/>
        <dbReference type="Rhea" id="RHEA-COMP:15698"/>
        <dbReference type="Rhea" id="RHEA-COMP:15719"/>
        <dbReference type="ChEBI" id="CHEBI:14649"/>
        <dbReference type="ChEBI" id="CHEBI:15377"/>
        <dbReference type="ChEBI" id="CHEBI:15378"/>
        <dbReference type="ChEBI" id="CHEBI:144029"/>
        <dbReference type="ChEBI" id="CHEBI:144051"/>
    </reaction>
    <physiologicalReaction direction="left-to-right" evidence="9">
        <dbReference type="Rhea" id="RHEA:60877"/>
    </physiologicalReaction>
</comment>
<dbReference type="PROSITE" id="PS51462">
    <property type="entry name" value="NUDIX"/>
    <property type="match status" value="1"/>
</dbReference>
<sequence length="309" mass="32914">MTTTDTLARTLARALPPIAYAGNPLDRADAVRTDPVRLAAVQAAPDAQLLVLDGLAPEFGADGGLTWAPLQSAPDGADLVFLGLDEAGRGCFAAAAPGLGGSTAPAAPNLRALLDAMPARDLAIYGGARSLVDWHARHRFCARCGHATQATKGGWQRSCTNADCGADHFPRVDPVTIMLVEHDGCLLLGRQPRFPAGRYSALAGFVEPGETVEEAVAREVLEEAGVRVRDVRYVASQPWPYPSSLMIACHAVADDPTITIDQNELEDARWFTREEVSAALEGRADAPFGAPTHTAVARHLLEWWMAHRG</sequence>
<dbReference type="Pfam" id="PF00293">
    <property type="entry name" value="NUDIX"/>
    <property type="match status" value="1"/>
</dbReference>
<dbReference type="Gene3D" id="3.90.79.20">
    <property type="match status" value="1"/>
</dbReference>
<dbReference type="PRINTS" id="PR00502">
    <property type="entry name" value="NUDIXFAMILY"/>
</dbReference>
<dbReference type="InterPro" id="IPR015376">
    <property type="entry name" value="Znr_NADH_PPase"/>
</dbReference>
<keyword evidence="8" id="KW-0520">NAD</keyword>
<dbReference type="EC" id="3.6.1.22" evidence="4"/>
<dbReference type="PANTHER" id="PTHR42904">
    <property type="entry name" value="NUDIX HYDROLASE, NUDC SUBFAMILY"/>
    <property type="match status" value="1"/>
</dbReference>
<dbReference type="Gene3D" id="3.90.79.10">
    <property type="entry name" value="Nucleoside Triphosphate Pyrophosphohydrolase"/>
    <property type="match status" value="1"/>
</dbReference>
<evidence type="ECO:0000256" key="4">
    <source>
        <dbReference type="ARBA" id="ARBA00012381"/>
    </source>
</evidence>
<dbReference type="PROSITE" id="PS00893">
    <property type="entry name" value="NUDIX_BOX"/>
    <property type="match status" value="1"/>
</dbReference>
<proteinExistence type="inferred from homology"/>
<dbReference type="InterPro" id="IPR049734">
    <property type="entry name" value="NudC-like_C"/>
</dbReference>
<evidence type="ECO:0000313" key="12">
    <source>
        <dbReference type="EMBL" id="MDR6511742.1"/>
    </source>
</evidence>
<evidence type="ECO:0000256" key="1">
    <source>
        <dbReference type="ARBA" id="ARBA00001946"/>
    </source>
</evidence>
<gene>
    <name evidence="12" type="ORF">J2792_002618</name>
</gene>
<dbReference type="InterPro" id="IPR015797">
    <property type="entry name" value="NUDIX_hydrolase-like_dom_sf"/>
</dbReference>
<dbReference type="PANTHER" id="PTHR42904:SF6">
    <property type="entry name" value="NAD-CAPPED RNA HYDROLASE NUDT12"/>
    <property type="match status" value="1"/>
</dbReference>
<evidence type="ECO:0000256" key="2">
    <source>
        <dbReference type="ARBA" id="ARBA00001947"/>
    </source>
</evidence>
<dbReference type="InterPro" id="IPR015375">
    <property type="entry name" value="NADH_PPase-like_N"/>
</dbReference>
<comment type="cofactor">
    <cofactor evidence="1">
        <name>Mg(2+)</name>
        <dbReference type="ChEBI" id="CHEBI:18420"/>
    </cofactor>
</comment>
<feature type="domain" description="Nudix hydrolase" evidence="11">
    <location>
        <begin position="170"/>
        <end position="294"/>
    </location>
</feature>
<evidence type="ECO:0000313" key="13">
    <source>
        <dbReference type="Proteomes" id="UP001184150"/>
    </source>
</evidence>
<keyword evidence="6 10" id="KW-0378">Hydrolase</keyword>
<keyword evidence="7" id="KW-0460">Magnesium</keyword>
<dbReference type="SUPFAM" id="SSF55811">
    <property type="entry name" value="Nudix"/>
    <property type="match status" value="1"/>
</dbReference>
<dbReference type="InterPro" id="IPR050241">
    <property type="entry name" value="NAD-cap_RNA_hydrolase_NudC"/>
</dbReference>